<proteinExistence type="predicted"/>
<dbReference type="InterPro" id="IPR021617">
    <property type="entry name" value="DUF3231"/>
</dbReference>
<dbReference type="EMBL" id="CP015325">
    <property type="protein sequence ID" value="AWG44745.1"/>
    <property type="molecule type" value="Genomic_DNA"/>
</dbReference>
<accession>A0A2S1M054</accession>
<dbReference type="RefSeq" id="WP_063592758.1">
    <property type="nucleotide sequence ID" value="NZ_CP015325.1"/>
</dbReference>
<geneLocation type="plasmid" evidence="2">
    <name>pbeh3</name>
</geneLocation>
<evidence type="ECO:0000313" key="2">
    <source>
        <dbReference type="Proteomes" id="UP000036202"/>
    </source>
</evidence>
<reference evidence="1 2" key="1">
    <citation type="journal article" date="2015" name="PLoS ONE">
        <title>Genome Sequence of Bacillus endophyticus and Analysis of Its Companion Mechanism in the Ketogulonigenium vulgare-Bacillus Strain Consortium.</title>
        <authorList>
            <person name="Jia N."/>
            <person name="Du J."/>
            <person name="Ding M.Z."/>
            <person name="Gao F."/>
            <person name="Yuan Y.J."/>
        </authorList>
    </citation>
    <scope>NUCLEOTIDE SEQUENCE [LARGE SCALE GENOMIC DNA]</scope>
    <source>
        <strain evidence="1 2">Hbe603</strain>
        <plasmid evidence="2">pbeh3</plasmid>
    </source>
</reference>
<name>A0A1X7GMN2_9BACI</name>
<dbReference type="KEGG" id="beo:BEH_25640"/>
<dbReference type="Gene3D" id="1.20.1260.10">
    <property type="match status" value="2"/>
</dbReference>
<sequence length="336" mass="37906">MEEHGKQIRLTAGEIAQLWTQYMNDTSSICMLTYFLEKAEDGEIKPIIEYALEQSQAHIQKITAILTEEKNKIPHGFKLEEDVDLTAPRLFSDSFVLNFIHQMAKIGLTAYSASLSSSTRSDITSYYEECVTETMQLYKRSKDLLLSKGLYVRAPYFPNLEQADFVKKQSFLWDIFGEKRSLTAMEVTNLYANLQRNGLGSAFLVGFSQVAKSKEVTHFLLRGSDIAKKNIKILGEKLAESNLPISSTWDADITKSTTHTFSEKLMMFYTSALIALGVGYYGTAIAESPRVDLGAMYNRLTMETQKYAEDGSNIMIKNGWLEQPPMAPDRKELAKG</sequence>
<gene>
    <name evidence="1" type="ORF">BEH_25640</name>
</gene>
<organism evidence="1 2">
    <name type="scientific">Priestia filamentosa</name>
    <dbReference type="NCBI Taxonomy" id="1402861"/>
    <lineage>
        <taxon>Bacteria</taxon>
        <taxon>Bacillati</taxon>
        <taxon>Bacillota</taxon>
        <taxon>Bacilli</taxon>
        <taxon>Bacillales</taxon>
        <taxon>Bacillaceae</taxon>
        <taxon>Priestia</taxon>
    </lineage>
</organism>
<keyword evidence="1" id="KW-0614">Plasmid</keyword>
<evidence type="ECO:0000313" key="1">
    <source>
        <dbReference type="EMBL" id="AWG44745.1"/>
    </source>
</evidence>
<dbReference type="GeneID" id="93704195"/>
<dbReference type="Proteomes" id="UP000036202">
    <property type="component" value="Plasmid pbeh3"/>
</dbReference>
<dbReference type="InterPro" id="IPR012347">
    <property type="entry name" value="Ferritin-like"/>
</dbReference>
<dbReference type="OrthoDB" id="1675670at2"/>
<protein>
    <submittedName>
        <fullName evidence="1">Uncharacterized protein</fullName>
    </submittedName>
</protein>
<dbReference type="AlphaFoldDB" id="A0A1X7GMN2"/>
<keyword evidence="2" id="KW-1185">Reference proteome</keyword>
<dbReference type="Pfam" id="PF11553">
    <property type="entry name" value="DUF3231"/>
    <property type="match status" value="2"/>
</dbReference>
<accession>A0A1X7GMN2</accession>